<sequence length="65" mass="7859">MQQRPGKRHDVIHKAPLCTEMYRIKKPFRKRYKPDRKSFSRDNAFLLRNKDGKEEYRGARLSLPV</sequence>
<reference evidence="1" key="1">
    <citation type="submission" date="2016-12" db="EMBL/GenBank/DDBJ databases">
        <title>Analysis of the Molecular Diversity Among Cronobacter Species Isolated from Filth Flies Using a Pan Genomic DNA Microarray.</title>
        <authorList>
            <person name="Pava-Ripoll M."/>
            <person name="Tall B."/>
            <person name="Farber J."/>
            <person name="Fanning S."/>
            <person name="Lehner A."/>
            <person name="Stephan R."/>
            <person name="Pagotto F."/>
            <person name="Iverson C."/>
            <person name="Ziobro G."/>
            <person name="Miller A."/>
            <person name="Pearson R."/>
            <person name="Yan Q."/>
            <person name="Kim M."/>
            <person name="Jeong S."/>
            <person name="Park J."/>
            <person name="Jun S."/>
            <person name="Choi H."/>
            <person name="Chung T."/>
            <person name="Yoo Y."/>
            <person name="Park E."/>
            <person name="Hwang S."/>
            <person name="Lee B."/>
            <person name="Sathyamoorthy V."/>
            <person name="Carter L."/>
            <person name="Mammel M."/>
            <person name="Jackson S."/>
            <person name="Kothary M."/>
            <person name="Patel I."/>
            <person name="Grim C."/>
            <person name="Gopinath G."/>
            <person name="Gangiredla J."/>
            <person name="Chase H."/>
        </authorList>
    </citation>
    <scope>NUCLEOTIDE SEQUENCE [LARGE SCALE GENOMIC DNA]</scope>
    <source>
        <strain evidence="1">MOD1-Sh41s</strain>
    </source>
</reference>
<dbReference type="OrthoDB" id="9861097at2"/>
<name>A0A2T7B9E5_9ENTR</name>
<comment type="caution">
    <text evidence="1">The sequence shown here is derived from an EMBL/GenBank/DDBJ whole genome shotgun (WGS) entry which is preliminary data.</text>
</comment>
<evidence type="ECO:0000313" key="1">
    <source>
        <dbReference type="EMBL" id="PUX25767.1"/>
    </source>
</evidence>
<dbReference type="EMBL" id="MSAG01000004">
    <property type="protein sequence ID" value="PUX25767.1"/>
    <property type="molecule type" value="Genomic_DNA"/>
</dbReference>
<accession>A0A2T7B9E5</accession>
<dbReference type="AlphaFoldDB" id="A0A2T7B9E5"/>
<protein>
    <submittedName>
        <fullName evidence="1">Uncharacterized protein</fullName>
    </submittedName>
</protein>
<proteinExistence type="predicted"/>
<gene>
    <name evidence="1" type="ORF">BS411_03470</name>
</gene>
<organism evidence="1">
    <name type="scientific">Cronobacter turicensis</name>
    <dbReference type="NCBI Taxonomy" id="413502"/>
    <lineage>
        <taxon>Bacteria</taxon>
        <taxon>Pseudomonadati</taxon>
        <taxon>Pseudomonadota</taxon>
        <taxon>Gammaproteobacteria</taxon>
        <taxon>Enterobacterales</taxon>
        <taxon>Enterobacteriaceae</taxon>
        <taxon>Cronobacter</taxon>
    </lineage>
</organism>